<protein>
    <submittedName>
        <fullName evidence="1">Uncharacterized protein</fullName>
    </submittedName>
</protein>
<proteinExistence type="predicted"/>
<dbReference type="Proteomes" id="UP000249610">
    <property type="component" value="Unassembled WGS sequence"/>
</dbReference>
<dbReference type="AlphaFoldDB" id="A0A327PVL9"/>
<dbReference type="EMBL" id="QLLK01000001">
    <property type="protein sequence ID" value="RAI95032.1"/>
    <property type="molecule type" value="Genomic_DNA"/>
</dbReference>
<gene>
    <name evidence="1" type="ORF">LV83_00283</name>
</gene>
<sequence length="40" mass="4393">MKCSLKTAIKLAQVRRLAPKGDLRVTGSLLKVKNINNSNL</sequence>
<comment type="caution">
    <text evidence="1">The sequence shown here is derived from an EMBL/GenBank/DDBJ whole genome shotgun (WGS) entry which is preliminary data.</text>
</comment>
<keyword evidence="2" id="KW-1185">Reference proteome</keyword>
<accession>A0A327PVL9</accession>
<evidence type="ECO:0000313" key="2">
    <source>
        <dbReference type="Proteomes" id="UP000249610"/>
    </source>
</evidence>
<name>A0A327PVL9_9BACT</name>
<reference evidence="1 2" key="1">
    <citation type="submission" date="2018-06" db="EMBL/GenBank/DDBJ databases">
        <title>Genomic Encyclopedia of Archaeal and Bacterial Type Strains, Phase II (KMG-II): from individual species to whole genera.</title>
        <authorList>
            <person name="Goeker M."/>
        </authorList>
    </citation>
    <scope>NUCLEOTIDE SEQUENCE [LARGE SCALE GENOMIC DNA]</scope>
    <source>
        <strain evidence="1 2">DSM 23446</strain>
    </source>
</reference>
<organism evidence="1 2">
    <name type="scientific">Algoriphagus yeomjeoni</name>
    <dbReference type="NCBI Taxonomy" id="291403"/>
    <lineage>
        <taxon>Bacteria</taxon>
        <taxon>Pseudomonadati</taxon>
        <taxon>Bacteroidota</taxon>
        <taxon>Cytophagia</taxon>
        <taxon>Cytophagales</taxon>
        <taxon>Cyclobacteriaceae</taxon>
        <taxon>Algoriphagus</taxon>
    </lineage>
</organism>
<evidence type="ECO:0000313" key="1">
    <source>
        <dbReference type="EMBL" id="RAI95032.1"/>
    </source>
</evidence>